<dbReference type="AlphaFoldDB" id="A0AAW1TAV2"/>
<dbReference type="InterPro" id="IPR018846">
    <property type="entry name" value="Beta-prop_RSE1/DDB1/CPSF1_1st"/>
</dbReference>
<dbReference type="InterPro" id="IPR050358">
    <property type="entry name" value="RSE1/DDB1/CFT1"/>
</dbReference>
<accession>A0AAW1TAV2</accession>
<feature type="compositionally biased region" description="Low complexity" evidence="1">
    <location>
        <begin position="445"/>
        <end position="455"/>
    </location>
</feature>
<dbReference type="PANTHER" id="PTHR10644">
    <property type="entry name" value="DNA REPAIR/RNA PROCESSING CPSF FAMILY"/>
    <property type="match status" value="1"/>
</dbReference>
<feature type="compositionally biased region" description="Polar residues" evidence="1">
    <location>
        <begin position="804"/>
        <end position="822"/>
    </location>
</feature>
<gene>
    <name evidence="4" type="ORF">WJX84_010709</name>
</gene>
<dbReference type="InterPro" id="IPR058543">
    <property type="entry name" value="Beta-prop_RSE1/DDB1/CPSF1_2nd"/>
</dbReference>
<feature type="domain" description="RSE1/DDB1/CPSF1 first beta-propeller" evidence="2">
    <location>
        <begin position="31"/>
        <end position="434"/>
    </location>
</feature>
<feature type="compositionally biased region" description="Polar residues" evidence="1">
    <location>
        <begin position="831"/>
        <end position="844"/>
    </location>
</feature>
<dbReference type="Gene3D" id="2.130.10.10">
    <property type="entry name" value="YVTN repeat-like/Quinoprotein amine dehydrogenase"/>
    <property type="match status" value="2"/>
</dbReference>
<dbReference type="EMBL" id="JALJOV010000203">
    <property type="protein sequence ID" value="KAK9865948.1"/>
    <property type="molecule type" value="Genomic_DNA"/>
</dbReference>
<proteinExistence type="predicted"/>
<evidence type="ECO:0000259" key="2">
    <source>
        <dbReference type="Pfam" id="PF10433"/>
    </source>
</evidence>
<comment type="caution">
    <text evidence="4">The sequence shown here is derived from an EMBL/GenBank/DDBJ whole genome shotgun (WGS) entry which is preliminary data.</text>
</comment>
<evidence type="ECO:0008006" key="6">
    <source>
        <dbReference type="Google" id="ProtNLM"/>
    </source>
</evidence>
<evidence type="ECO:0000313" key="5">
    <source>
        <dbReference type="Proteomes" id="UP001485043"/>
    </source>
</evidence>
<keyword evidence="5" id="KW-1185">Reference proteome</keyword>
<sequence length="844" mass="90544">MATAFYRELHPACGAIQCCSAHFTQPAPKLSQGAVSDLIVVRSNLLEIWVTKFASDTDGKRRTVRLEMLAHYRMDGHFMGMTVVKAKLAQLQCDGILLTFRHARAVVLHWSAEEHTIKPTSLHSWEKENAIKAGRTSFPVAASPCSDLQGRCIVVPVFEHHAAVIPVLDLESRFQRDRGRRPSLPVAVGKSFLLNLNRQKEGRTVHQIRSAAFLHKYTAPTLMVLSEAEPTWAGRLREKKDTVQVSAMSISTSEQKFSEIWEASELPSDAFRVLAVASGGALILCRHLIIFQAQGCRRTTVVNSQAYPGERPHQLDEFTPASEAVKHARKHSRNVHQDAAPEVASGAMRAHGLELELDGVATCWLNAQSLMLALKDGQLWQANFIVTNSIVEELKFERIQLEAPVASGICSLGLGLHFLASTSGDSLLVHASATDQAGQKRKEPAASADAATATDGNQKGAKRMRLDAEGFQAVPGTPAESEDDDLEMSLLYSSMPAAATTLVAEASSDLKYKLKRIDALTQTAPLQSLVAGTPPEPLESSMGPGPPLLVAATGHSSGHQGAITILQRSLVPSVVLAVPFTGMKGLGEQLKEMKGSEIDIDHGVRTIQAGNLCGNSTVVQVHPQGIRLLVGKRVQQEIIMDDLVMPDSDPAAVHIKHACIQDPYLLVHLSDSTVGLFQASSPGEVEAADANESLVESLTGDSGTHIAAASLHQDSSGWLQQQLPPDVRAPISKDGSPGMYLVLCRISGTLQILRLPDARVVFSCSTITEGHRLLHSDSAALPAPPHTSALTTAGPSSEPAPAFTSATISGGEESSQDANQQKDLIHFAGAQTGSSQEQQASRCM</sequence>
<dbReference type="InterPro" id="IPR015943">
    <property type="entry name" value="WD40/YVTN_repeat-like_dom_sf"/>
</dbReference>
<dbReference type="Pfam" id="PF10433">
    <property type="entry name" value="Beta-prop_RSE1_1st"/>
    <property type="match status" value="1"/>
</dbReference>
<evidence type="ECO:0000259" key="3">
    <source>
        <dbReference type="Pfam" id="PF23726"/>
    </source>
</evidence>
<evidence type="ECO:0000313" key="4">
    <source>
        <dbReference type="EMBL" id="KAK9865948.1"/>
    </source>
</evidence>
<feature type="region of interest" description="Disordered" evidence="1">
    <location>
        <begin position="778"/>
        <end position="844"/>
    </location>
</feature>
<organism evidence="4 5">
    <name type="scientific">Apatococcus fuscideae</name>
    <dbReference type="NCBI Taxonomy" id="2026836"/>
    <lineage>
        <taxon>Eukaryota</taxon>
        <taxon>Viridiplantae</taxon>
        <taxon>Chlorophyta</taxon>
        <taxon>core chlorophytes</taxon>
        <taxon>Trebouxiophyceae</taxon>
        <taxon>Chlorellales</taxon>
        <taxon>Chlorellaceae</taxon>
        <taxon>Apatococcus</taxon>
    </lineage>
</organism>
<reference evidence="4 5" key="1">
    <citation type="journal article" date="2024" name="Nat. Commun.">
        <title>Phylogenomics reveals the evolutionary origins of lichenization in chlorophyte algae.</title>
        <authorList>
            <person name="Puginier C."/>
            <person name="Libourel C."/>
            <person name="Otte J."/>
            <person name="Skaloud P."/>
            <person name="Haon M."/>
            <person name="Grisel S."/>
            <person name="Petersen M."/>
            <person name="Berrin J.G."/>
            <person name="Delaux P.M."/>
            <person name="Dal Grande F."/>
            <person name="Keller J."/>
        </authorList>
    </citation>
    <scope>NUCLEOTIDE SEQUENCE [LARGE SCALE GENOMIC DNA]</scope>
    <source>
        <strain evidence="4 5">SAG 2523</strain>
    </source>
</reference>
<feature type="region of interest" description="Disordered" evidence="1">
    <location>
        <begin position="435"/>
        <end position="462"/>
    </location>
</feature>
<dbReference type="Pfam" id="PF23726">
    <property type="entry name" value="Beta-prop_RSE1_2nd"/>
    <property type="match status" value="1"/>
</dbReference>
<name>A0AAW1TAV2_9CHLO</name>
<feature type="domain" description="RSE1/DDB1/CPSF1 second beta-propeller" evidence="3">
    <location>
        <begin position="587"/>
        <end position="774"/>
    </location>
</feature>
<protein>
    <recommendedName>
        <fullName evidence="6">Cleavage and polyadenylation specificity factor subunit 1</fullName>
    </recommendedName>
</protein>
<evidence type="ECO:0000256" key="1">
    <source>
        <dbReference type="SAM" id="MobiDB-lite"/>
    </source>
</evidence>
<dbReference type="Proteomes" id="UP001485043">
    <property type="component" value="Unassembled WGS sequence"/>
</dbReference>